<keyword evidence="2 5" id="KW-0812">Transmembrane</keyword>
<dbReference type="Pfam" id="PF01925">
    <property type="entry name" value="TauE"/>
    <property type="match status" value="1"/>
</dbReference>
<dbReference type="GO" id="GO:0005886">
    <property type="term" value="C:plasma membrane"/>
    <property type="evidence" value="ECO:0007669"/>
    <property type="project" value="UniProtKB-SubCell"/>
</dbReference>
<feature type="transmembrane region" description="Helical" evidence="5">
    <location>
        <begin position="42"/>
        <end position="63"/>
    </location>
</feature>
<evidence type="ECO:0000256" key="2">
    <source>
        <dbReference type="ARBA" id="ARBA00022692"/>
    </source>
</evidence>
<comment type="subcellular location">
    <subcellularLocation>
        <location evidence="5">Cell membrane</location>
        <topology evidence="5">Multi-pass membrane protein</topology>
    </subcellularLocation>
    <subcellularLocation>
        <location evidence="1">Membrane</location>
        <topology evidence="1">Multi-pass membrane protein</topology>
    </subcellularLocation>
</comment>
<dbReference type="AlphaFoldDB" id="A0A521F3V7"/>
<evidence type="ECO:0000256" key="5">
    <source>
        <dbReference type="RuleBase" id="RU363041"/>
    </source>
</evidence>
<dbReference type="OrthoDB" id="560496at2"/>
<accession>A0A521F3V7</accession>
<dbReference type="InterPro" id="IPR002781">
    <property type="entry name" value="TM_pro_TauE-like"/>
</dbReference>
<keyword evidence="7" id="KW-1185">Reference proteome</keyword>
<feature type="transmembrane region" description="Helical" evidence="5">
    <location>
        <begin position="168"/>
        <end position="187"/>
    </location>
</feature>
<dbReference type="PANTHER" id="PTHR43701">
    <property type="entry name" value="MEMBRANE TRANSPORTER PROTEIN MJ0441-RELATED"/>
    <property type="match status" value="1"/>
</dbReference>
<feature type="transmembrane region" description="Helical" evidence="5">
    <location>
        <begin position="7"/>
        <end position="36"/>
    </location>
</feature>
<feature type="transmembrane region" description="Helical" evidence="5">
    <location>
        <begin position="194"/>
        <end position="212"/>
    </location>
</feature>
<evidence type="ECO:0000313" key="6">
    <source>
        <dbReference type="EMBL" id="SMO90291.1"/>
    </source>
</evidence>
<evidence type="ECO:0000256" key="4">
    <source>
        <dbReference type="ARBA" id="ARBA00023136"/>
    </source>
</evidence>
<dbReference type="EMBL" id="FXTB01000013">
    <property type="protein sequence ID" value="SMO90291.1"/>
    <property type="molecule type" value="Genomic_DNA"/>
</dbReference>
<feature type="transmembrane region" description="Helical" evidence="5">
    <location>
        <begin position="96"/>
        <end position="115"/>
    </location>
</feature>
<sequence length="243" mass="26189">MEAELLFFVAIFITSILYSSVGHGGASGYLAIMALFAVEPEYMRASALTLNLFVAGISFYYFYKGGYFRLKLLLPFIVLSIPLSFIGARVDVEPKTYQIILGLFLLIAVARMLFFGKPEKAAKPMNLPMALFFGAVLGFFSGMIGIGGGIILSPLLLLMGWASIKETAAISAVFIFLNSASGILGVLSKGFEPIGSIYILIVIGIVGSMLGSSLGQKRMAPVQLMYVLSFVLLFAGIKLIYLS</sequence>
<feature type="transmembrane region" description="Helical" evidence="5">
    <location>
        <begin position="70"/>
        <end position="90"/>
    </location>
</feature>
<evidence type="ECO:0000313" key="7">
    <source>
        <dbReference type="Proteomes" id="UP000319040"/>
    </source>
</evidence>
<proteinExistence type="inferred from homology"/>
<evidence type="ECO:0000256" key="1">
    <source>
        <dbReference type="ARBA" id="ARBA00004141"/>
    </source>
</evidence>
<feature type="transmembrane region" description="Helical" evidence="5">
    <location>
        <begin position="224"/>
        <end position="242"/>
    </location>
</feature>
<gene>
    <name evidence="6" type="ORF">SAMN06265379_11358</name>
</gene>
<name>A0A521F3V7_SACCC</name>
<organism evidence="6 7">
    <name type="scientific">Saccharicrinis carchari</name>
    <dbReference type="NCBI Taxonomy" id="1168039"/>
    <lineage>
        <taxon>Bacteria</taxon>
        <taxon>Pseudomonadati</taxon>
        <taxon>Bacteroidota</taxon>
        <taxon>Bacteroidia</taxon>
        <taxon>Marinilabiliales</taxon>
        <taxon>Marinilabiliaceae</taxon>
        <taxon>Saccharicrinis</taxon>
    </lineage>
</organism>
<keyword evidence="4 5" id="KW-0472">Membrane</keyword>
<dbReference type="PANTHER" id="PTHR43701:SF5">
    <property type="entry name" value="MEMBRANE TRANSPORTER PROTEIN-RELATED"/>
    <property type="match status" value="1"/>
</dbReference>
<feature type="transmembrane region" description="Helical" evidence="5">
    <location>
        <begin position="127"/>
        <end position="156"/>
    </location>
</feature>
<evidence type="ECO:0000256" key="3">
    <source>
        <dbReference type="ARBA" id="ARBA00022989"/>
    </source>
</evidence>
<keyword evidence="3 5" id="KW-1133">Transmembrane helix</keyword>
<keyword evidence="5" id="KW-1003">Cell membrane</keyword>
<dbReference type="Proteomes" id="UP000319040">
    <property type="component" value="Unassembled WGS sequence"/>
</dbReference>
<reference evidence="6 7" key="1">
    <citation type="submission" date="2017-05" db="EMBL/GenBank/DDBJ databases">
        <authorList>
            <person name="Varghese N."/>
            <person name="Submissions S."/>
        </authorList>
    </citation>
    <scope>NUCLEOTIDE SEQUENCE [LARGE SCALE GENOMIC DNA]</scope>
    <source>
        <strain evidence="6 7">DSM 27040</strain>
    </source>
</reference>
<dbReference type="InterPro" id="IPR051598">
    <property type="entry name" value="TSUP/Inactive_protease-like"/>
</dbReference>
<dbReference type="RefSeq" id="WP_142534680.1">
    <property type="nucleotide sequence ID" value="NZ_FXTB01000013.1"/>
</dbReference>
<comment type="similarity">
    <text evidence="5">Belongs to the 4-toluene sulfonate uptake permease (TSUP) (TC 2.A.102) family.</text>
</comment>
<protein>
    <recommendedName>
        <fullName evidence="5">Probable membrane transporter protein</fullName>
    </recommendedName>
</protein>